<dbReference type="Proteomes" id="UP000440978">
    <property type="component" value="Unassembled WGS sequence"/>
</dbReference>
<evidence type="ECO:0000259" key="5">
    <source>
        <dbReference type="PROSITE" id="PS50931"/>
    </source>
</evidence>
<sequence>MEMNDLIIFKTVVNEGSISKAAKELGYVQPNITERIKKLEQELETPLLHRYNKGISLLPSGDILLDYTNKILNLVEEAKNEIKMSGNTYRIGTSQSILSNYLSNRINENFRNYQIYMESSNHLQQLLKKQRVDMVLTYSHYSDPAFQKVFSTTISMGLLKAKGKSNIDYSKEFFFVSHDKQCPFRNYTIEFMKENSLSKKQLQQLDSYSLIEEFIAQGKGLAFLPINNDKLENIEEVQKEKITINFFTIRESEKKIPSELFD</sequence>
<evidence type="ECO:0000256" key="3">
    <source>
        <dbReference type="ARBA" id="ARBA00023125"/>
    </source>
</evidence>
<dbReference type="GO" id="GO:0003700">
    <property type="term" value="F:DNA-binding transcription factor activity"/>
    <property type="evidence" value="ECO:0007669"/>
    <property type="project" value="InterPro"/>
</dbReference>
<keyword evidence="2" id="KW-0805">Transcription regulation</keyword>
<dbReference type="PANTHER" id="PTHR30126:SF93">
    <property type="entry name" value="HTH LYSR-TYPE DOMAIN-CONTAINING PROTEIN"/>
    <property type="match status" value="1"/>
</dbReference>
<keyword evidence="7" id="KW-1185">Reference proteome</keyword>
<reference evidence="6 7" key="1">
    <citation type="submission" date="2019-11" db="EMBL/GenBank/DDBJ databases">
        <title>Terrilactibacillus tamarindus sp. nov. BCM23-1 isolated from bark of Tamarindus indica.</title>
        <authorList>
            <person name="Kingkaew E."/>
            <person name="Tanasupawat S."/>
        </authorList>
    </citation>
    <scope>NUCLEOTIDE SEQUENCE [LARGE SCALE GENOMIC DNA]</scope>
    <source>
        <strain evidence="6 7">BCM23-1</strain>
    </source>
</reference>
<dbReference type="RefSeq" id="WP_141190990.1">
    <property type="nucleotide sequence ID" value="NZ_WNHB01000012.1"/>
</dbReference>
<evidence type="ECO:0000256" key="4">
    <source>
        <dbReference type="ARBA" id="ARBA00023163"/>
    </source>
</evidence>
<proteinExistence type="inferred from homology"/>
<name>A0A6N8CT08_9BACI</name>
<protein>
    <submittedName>
        <fullName evidence="6">LysR family transcriptional regulator</fullName>
    </submittedName>
</protein>
<dbReference type="SUPFAM" id="SSF53850">
    <property type="entry name" value="Periplasmic binding protein-like II"/>
    <property type="match status" value="1"/>
</dbReference>
<dbReference type="InterPro" id="IPR000847">
    <property type="entry name" value="LysR_HTH_N"/>
</dbReference>
<dbReference type="PROSITE" id="PS50931">
    <property type="entry name" value="HTH_LYSR"/>
    <property type="match status" value="1"/>
</dbReference>
<dbReference type="GO" id="GO:0000976">
    <property type="term" value="F:transcription cis-regulatory region binding"/>
    <property type="evidence" value="ECO:0007669"/>
    <property type="project" value="TreeGrafter"/>
</dbReference>
<dbReference type="PRINTS" id="PR00039">
    <property type="entry name" value="HTHLYSR"/>
</dbReference>
<organism evidence="6 7">
    <name type="scientific">Terrilactibacillus tamarindi</name>
    <dbReference type="NCBI Taxonomy" id="2599694"/>
    <lineage>
        <taxon>Bacteria</taxon>
        <taxon>Bacillati</taxon>
        <taxon>Bacillota</taxon>
        <taxon>Bacilli</taxon>
        <taxon>Bacillales</taxon>
        <taxon>Bacillaceae</taxon>
        <taxon>Terrilactibacillus</taxon>
    </lineage>
</organism>
<feature type="domain" description="HTH lysR-type" evidence="5">
    <location>
        <begin position="1"/>
        <end position="58"/>
    </location>
</feature>
<dbReference type="InterPro" id="IPR036388">
    <property type="entry name" value="WH-like_DNA-bd_sf"/>
</dbReference>
<dbReference type="SUPFAM" id="SSF46785">
    <property type="entry name" value="Winged helix' DNA-binding domain"/>
    <property type="match status" value="1"/>
</dbReference>
<dbReference type="Pfam" id="PF00126">
    <property type="entry name" value="HTH_1"/>
    <property type="match status" value="1"/>
</dbReference>
<evidence type="ECO:0000256" key="2">
    <source>
        <dbReference type="ARBA" id="ARBA00023015"/>
    </source>
</evidence>
<evidence type="ECO:0000313" key="6">
    <source>
        <dbReference type="EMBL" id="MTT32075.1"/>
    </source>
</evidence>
<keyword evidence="3" id="KW-0238">DNA-binding</keyword>
<evidence type="ECO:0000313" key="7">
    <source>
        <dbReference type="Proteomes" id="UP000440978"/>
    </source>
</evidence>
<dbReference type="AlphaFoldDB" id="A0A6N8CT08"/>
<gene>
    <name evidence="6" type="ORF">GMB86_08655</name>
</gene>
<dbReference type="CDD" id="cd05466">
    <property type="entry name" value="PBP2_LTTR_substrate"/>
    <property type="match status" value="1"/>
</dbReference>
<comment type="similarity">
    <text evidence="1">Belongs to the LysR transcriptional regulatory family.</text>
</comment>
<accession>A0A6N8CT08</accession>
<dbReference type="EMBL" id="WNHB01000012">
    <property type="protein sequence ID" value="MTT32075.1"/>
    <property type="molecule type" value="Genomic_DNA"/>
</dbReference>
<dbReference type="InterPro" id="IPR036390">
    <property type="entry name" value="WH_DNA-bd_sf"/>
</dbReference>
<dbReference type="OrthoDB" id="8479357at2"/>
<keyword evidence="4" id="KW-0804">Transcription</keyword>
<dbReference type="FunFam" id="1.10.10.10:FF:000001">
    <property type="entry name" value="LysR family transcriptional regulator"/>
    <property type="match status" value="1"/>
</dbReference>
<dbReference type="PANTHER" id="PTHR30126">
    <property type="entry name" value="HTH-TYPE TRANSCRIPTIONAL REGULATOR"/>
    <property type="match status" value="1"/>
</dbReference>
<evidence type="ECO:0000256" key="1">
    <source>
        <dbReference type="ARBA" id="ARBA00009437"/>
    </source>
</evidence>
<comment type="caution">
    <text evidence="6">The sequence shown here is derived from an EMBL/GenBank/DDBJ whole genome shotgun (WGS) entry which is preliminary data.</text>
</comment>
<dbReference type="Gene3D" id="1.10.10.10">
    <property type="entry name" value="Winged helix-like DNA-binding domain superfamily/Winged helix DNA-binding domain"/>
    <property type="match status" value="1"/>
</dbReference>